<dbReference type="RefSeq" id="WP_046850611.1">
    <property type="nucleotide sequence ID" value="NZ_CBDIPD010000061.1"/>
</dbReference>
<keyword evidence="6" id="KW-1185">Reference proteome</keyword>
<dbReference type="Proteomes" id="UP000034156">
    <property type="component" value="Chromosome"/>
</dbReference>
<gene>
    <name evidence="4" type="ORF">AAW31_13450</name>
    <name evidence="5" type="ORF">BCL69_100444</name>
</gene>
<dbReference type="SUPFAM" id="SSF55315">
    <property type="entry name" value="L30e-like"/>
    <property type="match status" value="1"/>
</dbReference>
<dbReference type="KEGG" id="nco:AAW31_13450"/>
<dbReference type="Gene3D" id="3.30.1330.30">
    <property type="match status" value="1"/>
</dbReference>
<dbReference type="Gene3D" id="3.40.1280.10">
    <property type="match status" value="1"/>
</dbReference>
<dbReference type="PANTHER" id="PTHR43191">
    <property type="entry name" value="RRNA METHYLTRANSFERASE 3"/>
    <property type="match status" value="1"/>
</dbReference>
<dbReference type="InterPro" id="IPR051259">
    <property type="entry name" value="rRNA_Methyltransferase"/>
</dbReference>
<dbReference type="InterPro" id="IPR001537">
    <property type="entry name" value="SpoU_MeTrfase"/>
</dbReference>
<sequence>MYPITSREHALFKQLVKLEKSSRARRLKSLTLLDGVHLIQVYHASKHIPLKLIVSESGYDHAEIKYLIREFSKQSGIDTILFSDALFKQVSPVRTPTGILALITIPSCEANAIDKSQVFCTLLEAIQDPGNLGSMLRSAAAAGVSDVYLSNDCADAWSPKTLRAAMGAHFSLTIHEQSNLVQIAQQFHGKVIAATLQSTRHLYQTDLKGPVAFVFGNEGAGLSQELLRTVSEQVTIPMTDKTESLNVAAAAAICFFEKMRQQCY</sequence>
<dbReference type="InterPro" id="IPR029064">
    <property type="entry name" value="Ribosomal_eL30-like_sf"/>
</dbReference>
<reference evidence="6" key="1">
    <citation type="submission" date="2015-05" db="EMBL/GenBank/DDBJ databases">
        <title>Draft genome of Nitrosomonas communis strain Nm2.</title>
        <authorList>
            <person name="Kozlowski J.A."/>
            <person name="Kits K.D."/>
            <person name="Stein L.Y."/>
        </authorList>
    </citation>
    <scope>NUCLEOTIDE SEQUENCE [LARGE SCALE GENOMIC DNA]</scope>
    <source>
        <strain evidence="6">Nm2</strain>
    </source>
</reference>
<dbReference type="EMBL" id="CP011451">
    <property type="protein sequence ID" value="AKH38573.1"/>
    <property type="molecule type" value="Genomic_DNA"/>
</dbReference>
<name>A0A0F7KHF6_9PROT</name>
<evidence type="ECO:0000313" key="7">
    <source>
        <dbReference type="Proteomes" id="UP000324176"/>
    </source>
</evidence>
<dbReference type="InterPro" id="IPR029026">
    <property type="entry name" value="tRNA_m1G_MTases_N"/>
</dbReference>
<evidence type="ECO:0000313" key="4">
    <source>
        <dbReference type="EMBL" id="AKH38573.1"/>
    </source>
</evidence>
<accession>A0A0F7KHF6</accession>
<keyword evidence="2 4" id="KW-0808">Transferase</keyword>
<dbReference type="InterPro" id="IPR029028">
    <property type="entry name" value="Alpha/beta_knot_MTases"/>
</dbReference>
<evidence type="ECO:0000313" key="6">
    <source>
        <dbReference type="Proteomes" id="UP000034156"/>
    </source>
</evidence>
<dbReference type="PANTHER" id="PTHR43191:SF2">
    <property type="entry name" value="RRNA METHYLTRANSFERASE 3, MITOCHONDRIAL"/>
    <property type="match status" value="1"/>
</dbReference>
<evidence type="ECO:0000313" key="5">
    <source>
        <dbReference type="EMBL" id="TYP93043.1"/>
    </source>
</evidence>
<reference evidence="4 6" key="2">
    <citation type="journal article" date="2016" name="Genome Announc.">
        <title>Genome Sequence of Nitrosomonas communis Strain Nm2, a Mesophilic Ammonia-Oxidizing Bacterium Isolated from Mediterranean Soil.</title>
        <authorList>
            <person name="Kozlowski J.A."/>
            <person name="Kits K.D."/>
            <person name="Stein L.Y."/>
        </authorList>
    </citation>
    <scope>NUCLEOTIDE SEQUENCE [LARGE SCALE GENOMIC DNA]</scope>
    <source>
        <strain evidence="4 6">Nm2</strain>
    </source>
</reference>
<evidence type="ECO:0000256" key="2">
    <source>
        <dbReference type="ARBA" id="ARBA00022679"/>
    </source>
</evidence>
<organism evidence="4 6">
    <name type="scientific">Nitrosomonas communis</name>
    <dbReference type="NCBI Taxonomy" id="44574"/>
    <lineage>
        <taxon>Bacteria</taxon>
        <taxon>Pseudomonadati</taxon>
        <taxon>Pseudomonadota</taxon>
        <taxon>Betaproteobacteria</taxon>
        <taxon>Nitrosomonadales</taxon>
        <taxon>Nitrosomonadaceae</taxon>
        <taxon>Nitrosomonas</taxon>
    </lineage>
</organism>
<protein>
    <submittedName>
        <fullName evidence="5">TrmH family RNA methyltransferase</fullName>
    </submittedName>
    <submittedName>
        <fullName evidence="4">rRNA methyltransferase</fullName>
    </submittedName>
</protein>
<dbReference type="OrthoDB" id="9794400at2"/>
<feature type="domain" description="tRNA/rRNA methyltransferase SpoU type" evidence="3">
    <location>
        <begin position="122"/>
        <end position="255"/>
    </location>
</feature>
<dbReference type="GO" id="GO:0008173">
    <property type="term" value="F:RNA methyltransferase activity"/>
    <property type="evidence" value="ECO:0007669"/>
    <property type="project" value="InterPro"/>
</dbReference>
<dbReference type="SUPFAM" id="SSF75217">
    <property type="entry name" value="alpha/beta knot"/>
    <property type="match status" value="1"/>
</dbReference>
<dbReference type="GO" id="GO:0006396">
    <property type="term" value="P:RNA processing"/>
    <property type="evidence" value="ECO:0007669"/>
    <property type="project" value="InterPro"/>
</dbReference>
<dbReference type="PATRIC" id="fig|44574.3.peg.3274"/>
<dbReference type="Proteomes" id="UP000324176">
    <property type="component" value="Unassembled WGS sequence"/>
</dbReference>
<dbReference type="GO" id="GO:0003723">
    <property type="term" value="F:RNA binding"/>
    <property type="evidence" value="ECO:0007669"/>
    <property type="project" value="InterPro"/>
</dbReference>
<evidence type="ECO:0000256" key="1">
    <source>
        <dbReference type="ARBA" id="ARBA00022603"/>
    </source>
</evidence>
<reference evidence="5 7" key="3">
    <citation type="submission" date="2019-07" db="EMBL/GenBank/DDBJ databases">
        <title>Active sludge and wastewater microbial communities from Klosterneuburg, Austria.</title>
        <authorList>
            <person name="Wagner M."/>
        </authorList>
    </citation>
    <scope>NUCLEOTIDE SEQUENCE [LARGE SCALE GENOMIC DNA]</scope>
    <source>
        <strain evidence="5 7">Nm2</strain>
    </source>
</reference>
<dbReference type="EMBL" id="VNHT01000004">
    <property type="protein sequence ID" value="TYP93043.1"/>
    <property type="molecule type" value="Genomic_DNA"/>
</dbReference>
<dbReference type="Pfam" id="PF00588">
    <property type="entry name" value="SpoU_methylase"/>
    <property type="match status" value="1"/>
</dbReference>
<dbReference type="CDD" id="cd18095">
    <property type="entry name" value="SpoU-like_rRNA-MTase"/>
    <property type="match status" value="1"/>
</dbReference>
<dbReference type="AlphaFoldDB" id="A0A0F7KHF6"/>
<dbReference type="GO" id="GO:0032259">
    <property type="term" value="P:methylation"/>
    <property type="evidence" value="ECO:0007669"/>
    <property type="project" value="UniProtKB-KW"/>
</dbReference>
<keyword evidence="1 4" id="KW-0489">Methyltransferase</keyword>
<proteinExistence type="predicted"/>
<evidence type="ECO:0000259" key="3">
    <source>
        <dbReference type="Pfam" id="PF00588"/>
    </source>
</evidence>